<dbReference type="Proteomes" id="UP000886886">
    <property type="component" value="Unassembled WGS sequence"/>
</dbReference>
<evidence type="ECO:0000256" key="1">
    <source>
        <dbReference type="ARBA" id="ARBA00006068"/>
    </source>
</evidence>
<dbReference type="EMBL" id="DVFT01000016">
    <property type="protein sequence ID" value="HIQ95135.1"/>
    <property type="molecule type" value="Genomic_DNA"/>
</dbReference>
<evidence type="ECO:0000313" key="5">
    <source>
        <dbReference type="EMBL" id="HIQ95135.1"/>
    </source>
</evidence>
<dbReference type="InterPro" id="IPR050922">
    <property type="entry name" value="LytR/CpsA/Psr_CW_biosynth"/>
</dbReference>
<evidence type="ECO:0000259" key="4">
    <source>
        <dbReference type="Pfam" id="PF03816"/>
    </source>
</evidence>
<dbReference type="PANTHER" id="PTHR33392">
    <property type="entry name" value="POLYISOPRENYL-TEICHOIC ACID--PEPTIDOGLYCAN TEICHOIC ACID TRANSFERASE TAGU"/>
    <property type="match status" value="1"/>
</dbReference>
<dbReference type="Pfam" id="PF03816">
    <property type="entry name" value="LytR_cpsA_psr"/>
    <property type="match status" value="1"/>
</dbReference>
<keyword evidence="3" id="KW-1133">Transmembrane helix</keyword>
<evidence type="ECO:0000256" key="2">
    <source>
        <dbReference type="SAM" id="MobiDB-lite"/>
    </source>
</evidence>
<dbReference type="PANTHER" id="PTHR33392:SF6">
    <property type="entry name" value="POLYISOPRENYL-TEICHOIC ACID--PEPTIDOGLYCAN TEICHOIC ACID TRANSFERASE TAGU"/>
    <property type="match status" value="1"/>
</dbReference>
<feature type="region of interest" description="Disordered" evidence="2">
    <location>
        <begin position="1"/>
        <end position="112"/>
    </location>
</feature>
<keyword evidence="3" id="KW-0812">Transmembrane</keyword>
<dbReference type="NCBIfam" id="TIGR00350">
    <property type="entry name" value="lytR_cpsA_psr"/>
    <property type="match status" value="1"/>
</dbReference>
<dbReference type="Gene3D" id="3.40.630.190">
    <property type="entry name" value="LCP protein"/>
    <property type="match status" value="1"/>
</dbReference>
<feature type="transmembrane region" description="Helical" evidence="3">
    <location>
        <begin position="119"/>
        <end position="141"/>
    </location>
</feature>
<protein>
    <submittedName>
        <fullName evidence="5">LCP family protein</fullName>
    </submittedName>
</protein>
<reference evidence="5" key="2">
    <citation type="journal article" date="2021" name="PeerJ">
        <title>Extensive microbial diversity within the chicken gut microbiome revealed by metagenomics and culture.</title>
        <authorList>
            <person name="Gilroy R."/>
            <person name="Ravi A."/>
            <person name="Getino M."/>
            <person name="Pursley I."/>
            <person name="Horton D.L."/>
            <person name="Alikhan N.F."/>
            <person name="Baker D."/>
            <person name="Gharbi K."/>
            <person name="Hall N."/>
            <person name="Watson M."/>
            <person name="Adriaenssens E.M."/>
            <person name="Foster-Nyarko E."/>
            <person name="Jarju S."/>
            <person name="Secka A."/>
            <person name="Antonio M."/>
            <person name="Oren A."/>
            <person name="Chaudhuri R.R."/>
            <person name="La Ragione R."/>
            <person name="Hildebrand F."/>
            <person name="Pallen M.J."/>
        </authorList>
    </citation>
    <scope>NUCLEOTIDE SEQUENCE</scope>
    <source>
        <strain evidence="5">ChiSjej3B21-11622</strain>
    </source>
</reference>
<feature type="domain" description="Cell envelope-related transcriptional attenuator" evidence="4">
    <location>
        <begin position="191"/>
        <end position="348"/>
    </location>
</feature>
<name>A0A9D1CZI1_9FIRM</name>
<comment type="similarity">
    <text evidence="1">Belongs to the LytR/CpsA/Psr (LCP) family.</text>
</comment>
<feature type="compositionally biased region" description="Low complexity" evidence="2">
    <location>
        <begin position="18"/>
        <end position="66"/>
    </location>
</feature>
<reference evidence="5" key="1">
    <citation type="submission" date="2020-10" db="EMBL/GenBank/DDBJ databases">
        <authorList>
            <person name="Gilroy R."/>
        </authorList>
    </citation>
    <scope>NUCLEOTIDE SEQUENCE</scope>
    <source>
        <strain evidence="5">ChiSjej3B21-11622</strain>
    </source>
</reference>
<accession>A0A9D1CZI1</accession>
<feature type="compositionally biased region" description="Gly residues" evidence="2">
    <location>
        <begin position="67"/>
        <end position="90"/>
    </location>
</feature>
<dbReference type="AlphaFoldDB" id="A0A9D1CZI1"/>
<sequence length="449" mass="49504">MSERKSNQRGNRQNINDGYSQGPYSQGGYSQGSYSQGGYQQGPYGQNGYQQGGYSQAGQGSYQQNGSGRGQQQGGYSQGGYQQGNPGGYQQGSYNRNYQQPPYGGGKPPKKKGKAKRRVLFVVELLVLLILAGGLFVFAQLNRIQRISFQQGEIQMNEEIPVEEQEVMETYTNIALYGVDSRSGDLEHDAHSDTIIIASINNKTKEIKLVSVYRDTYLDNTNGEYRKATECYFYGGASRSINMLNKNLDLDIEDFVTVDFNVVAEAVNAVGGVEIDVQENEIQWINGYQDEGSQVTGLEKVEVTEPGVQTLNGLQALSYCRIRYGGGDDYKRTERQRTVLEAILNKIQQDPTKAVGLVNSLFDDIYTSLTLTEMLSLAKDVTSYSLVDTTGFPFDSTPQTNNAGDCVVPVNLAQNVLELHQWMFGSDGYTPSATVQEISNEIINATGVQ</sequence>
<organism evidence="5 6">
    <name type="scientific">Candidatus Limivivens merdigallinarum</name>
    <dbReference type="NCBI Taxonomy" id="2840859"/>
    <lineage>
        <taxon>Bacteria</taxon>
        <taxon>Bacillati</taxon>
        <taxon>Bacillota</taxon>
        <taxon>Clostridia</taxon>
        <taxon>Lachnospirales</taxon>
        <taxon>Lachnospiraceae</taxon>
        <taxon>Lachnospiraceae incertae sedis</taxon>
        <taxon>Candidatus Limivivens</taxon>
    </lineage>
</organism>
<feature type="compositionally biased region" description="Polar residues" evidence="2">
    <location>
        <begin position="8"/>
        <end position="17"/>
    </location>
</feature>
<comment type="caution">
    <text evidence="5">The sequence shown here is derived from an EMBL/GenBank/DDBJ whole genome shotgun (WGS) entry which is preliminary data.</text>
</comment>
<keyword evidence="3" id="KW-0472">Membrane</keyword>
<proteinExistence type="inferred from homology"/>
<evidence type="ECO:0000256" key="3">
    <source>
        <dbReference type="SAM" id="Phobius"/>
    </source>
</evidence>
<dbReference type="InterPro" id="IPR004474">
    <property type="entry name" value="LytR_CpsA_psr"/>
</dbReference>
<evidence type="ECO:0000313" key="6">
    <source>
        <dbReference type="Proteomes" id="UP000886886"/>
    </source>
</evidence>
<gene>
    <name evidence="5" type="ORF">IAB26_01095</name>
</gene>